<evidence type="ECO:0000313" key="1">
    <source>
        <dbReference type="EMBL" id="CAJ1579019.1"/>
    </source>
</evidence>
<dbReference type="EMBL" id="OY726395">
    <property type="protein sequence ID" value="CAJ1579019.1"/>
    <property type="molecule type" value="Genomic_DNA"/>
</dbReference>
<organism evidence="1 2">
    <name type="scientific">[Mycobacterium] wendilense</name>
    <dbReference type="NCBI Taxonomy" id="3064284"/>
    <lineage>
        <taxon>Bacteria</taxon>
        <taxon>Bacillati</taxon>
        <taxon>Actinomycetota</taxon>
        <taxon>Actinomycetes</taxon>
        <taxon>Mycobacteriales</taxon>
        <taxon>Mycobacteriaceae</taxon>
        <taxon>Mycolicibacter</taxon>
    </lineage>
</organism>
<reference evidence="1 2" key="1">
    <citation type="submission" date="2023-08" db="EMBL/GenBank/DDBJ databases">
        <authorList>
            <person name="Folkvardsen B D."/>
            <person name="Norman A."/>
        </authorList>
    </citation>
    <scope>NUCLEOTIDE SEQUENCE [LARGE SCALE GENOMIC DNA]</scope>
    <source>
        <strain evidence="1 2">Mu0050</strain>
    </source>
</reference>
<proteinExistence type="predicted"/>
<keyword evidence="2" id="KW-1185">Reference proteome</keyword>
<dbReference type="Proteomes" id="UP001190466">
    <property type="component" value="Chromosome"/>
</dbReference>
<sequence>MAWLLAVSIPALLMIATFGLERLETAVDDSETDNQVAELLERAAAAARSESARVRVPVAPAGPFRLDDEPDLPTRIYHSVNSNPQFQATRQANRV</sequence>
<protein>
    <recommendedName>
        <fullName evidence="3">Two-component sensor histidine kinase</fullName>
    </recommendedName>
</protein>
<name>A0ABM9M8J3_9MYCO</name>
<dbReference type="RefSeq" id="WP_316513802.1">
    <property type="nucleotide sequence ID" value="NZ_OY726395.1"/>
</dbReference>
<accession>A0ABM9M8J3</accession>
<evidence type="ECO:0000313" key="2">
    <source>
        <dbReference type="Proteomes" id="UP001190466"/>
    </source>
</evidence>
<gene>
    <name evidence="1" type="ORF">MU0050_000297</name>
</gene>
<evidence type="ECO:0008006" key="3">
    <source>
        <dbReference type="Google" id="ProtNLM"/>
    </source>
</evidence>